<dbReference type="WBParaSite" id="maker-E.canG7_contigs_2856-snap-gene-0.1-mRNA-1">
    <property type="protein sequence ID" value="maker-E.canG7_contigs_2856-snap-gene-0.1-mRNA-1"/>
    <property type="gene ID" value="EcG7_10124"/>
</dbReference>
<sequence length="179" mass="20591">MSPFEIHGKNSYYTNSSKIRRTIYKIEVLRYSCENSCFILCFQRQQEQQLEAKQTWLIGMKVALLGSFLLSALLTLLLNKSLPPKEINKPLVPCPEIYTSEKKPALSEAYRALASLCRLTWGTGIFNIVVFPGLWQIPGPAIQILNFNRFVFYVESSEIWTYLPTIFRLAFPLVLPVSY</sequence>
<keyword evidence="2" id="KW-1185">Reference proteome</keyword>
<keyword evidence="1" id="KW-1133">Transmembrane helix</keyword>
<evidence type="ECO:0000313" key="2">
    <source>
        <dbReference type="Proteomes" id="UP000887562"/>
    </source>
</evidence>
<organism evidence="2 3">
    <name type="scientific">Echinococcus canadensis</name>
    <dbReference type="NCBI Taxonomy" id="519352"/>
    <lineage>
        <taxon>Eukaryota</taxon>
        <taxon>Metazoa</taxon>
        <taxon>Spiralia</taxon>
        <taxon>Lophotrochozoa</taxon>
        <taxon>Platyhelminthes</taxon>
        <taxon>Cestoda</taxon>
        <taxon>Eucestoda</taxon>
        <taxon>Cyclophyllidea</taxon>
        <taxon>Taeniidae</taxon>
        <taxon>Echinococcus</taxon>
        <taxon>Echinococcus canadensis group</taxon>
    </lineage>
</organism>
<protein>
    <submittedName>
        <fullName evidence="3">Uncharacterized protein</fullName>
    </submittedName>
</protein>
<keyword evidence="1" id="KW-0812">Transmembrane</keyword>
<evidence type="ECO:0000313" key="3">
    <source>
        <dbReference type="WBParaSite" id="maker-E.canG7_contigs_2856-snap-gene-0.1-mRNA-1"/>
    </source>
</evidence>
<accession>A0A915EVQ1</accession>
<feature type="transmembrane region" description="Helical" evidence="1">
    <location>
        <begin position="56"/>
        <end position="78"/>
    </location>
</feature>
<dbReference type="Proteomes" id="UP000887562">
    <property type="component" value="Unplaced"/>
</dbReference>
<reference evidence="3" key="1">
    <citation type="submission" date="2022-11" db="UniProtKB">
        <authorList>
            <consortium name="WormBaseParasite"/>
        </authorList>
    </citation>
    <scope>IDENTIFICATION</scope>
</reference>
<evidence type="ECO:0000256" key="1">
    <source>
        <dbReference type="SAM" id="Phobius"/>
    </source>
</evidence>
<name>A0A915EVQ1_9CEST</name>
<keyword evidence="1" id="KW-0472">Membrane</keyword>
<proteinExistence type="predicted"/>
<dbReference type="AlphaFoldDB" id="A0A915EVQ1"/>